<evidence type="ECO:0000256" key="13">
    <source>
        <dbReference type="SAM" id="MobiDB-lite"/>
    </source>
</evidence>
<keyword evidence="8" id="KW-0256">Endoplasmic reticulum</keyword>
<evidence type="ECO:0000256" key="12">
    <source>
        <dbReference type="ARBA" id="ARBA00047353"/>
    </source>
</evidence>
<comment type="cofactor">
    <cofactor evidence="1">
        <name>Mg(2+)</name>
        <dbReference type="ChEBI" id="CHEBI:18420"/>
    </cofactor>
</comment>
<keyword evidence="16" id="KW-1185">Reference proteome</keyword>
<evidence type="ECO:0000313" key="15">
    <source>
        <dbReference type="EMBL" id="WPH00558.1"/>
    </source>
</evidence>
<keyword evidence="10 14" id="KW-1133">Transmembrane helix</keyword>
<dbReference type="PANTHER" id="PTHR21528">
    <property type="entry name" value="DEHYDRODOLICHYL DIPHOSPHATE SYNTHASE COMPLEX SUBUNIT NUS1"/>
    <property type="match status" value="1"/>
</dbReference>
<feature type="region of interest" description="Disordered" evidence="13">
    <location>
        <begin position="35"/>
        <end position="56"/>
    </location>
</feature>
<evidence type="ECO:0000256" key="14">
    <source>
        <dbReference type="SAM" id="Phobius"/>
    </source>
</evidence>
<evidence type="ECO:0000256" key="3">
    <source>
        <dbReference type="ARBA" id="ARBA00004922"/>
    </source>
</evidence>
<accession>A0AAQ3M3I1</accession>
<feature type="transmembrane region" description="Helical" evidence="14">
    <location>
        <begin position="67"/>
        <end position="86"/>
    </location>
</feature>
<protein>
    <recommendedName>
        <fullName evidence="5">ditrans,polycis-polyprenyl diphosphate synthase [(2E,6E)-farnesyldiphosphate specific]</fullName>
        <ecNumber evidence="5">2.5.1.87</ecNumber>
    </recommendedName>
</protein>
<evidence type="ECO:0000256" key="7">
    <source>
        <dbReference type="ARBA" id="ARBA00022692"/>
    </source>
</evidence>
<comment type="catalytic activity">
    <reaction evidence="12">
        <text>n isopentenyl diphosphate + (2E,6E)-farnesyl diphosphate = a di-trans,poly-cis-polyprenyl diphosphate + n diphosphate</text>
        <dbReference type="Rhea" id="RHEA:53008"/>
        <dbReference type="Rhea" id="RHEA-COMP:19494"/>
        <dbReference type="ChEBI" id="CHEBI:33019"/>
        <dbReference type="ChEBI" id="CHEBI:128769"/>
        <dbReference type="ChEBI" id="CHEBI:136960"/>
        <dbReference type="ChEBI" id="CHEBI:175763"/>
        <dbReference type="EC" id="2.5.1.87"/>
    </reaction>
</comment>
<dbReference type="Proteomes" id="UP001303373">
    <property type="component" value="Chromosome 4"/>
</dbReference>
<keyword evidence="7 14" id="KW-0812">Transmembrane</keyword>
<dbReference type="EC" id="2.5.1.87" evidence="5"/>
<proteinExistence type="inferred from homology"/>
<evidence type="ECO:0000256" key="6">
    <source>
        <dbReference type="ARBA" id="ARBA00022679"/>
    </source>
</evidence>
<sequence length="338" mass="37992">MMGGLRNAGPHADIDKYGRRLSATEREKLLKPYLPPVTIKEPPSEHTNDRSGSFHHRPRVRPAIRQLVYSLVFTVVHLFFSIYIRVRQLYHTIVGRILTAVHYHHRTPELIRRDVKSLSKIPKHLSVMLELSPEGGKKDSLETLLNDACEITAWSASAGVPTLSIYERTGVLKASLPNLHRHISRTLTAYFGPNSPMRPTVSLRAPNMPSYSPPYSPETNSNDASSAPHLNIILIDATDGRQTLVDLTKTLAEMSQHGKLSPADISNDLIDAEINESVMGEPDLLILFGDRIVLDGYPPWQVRLTEIFYAQDNTGGVGYHIFLRALYKYARAEIRFGR</sequence>
<dbReference type="SUPFAM" id="SSF64005">
    <property type="entry name" value="Undecaprenyl diphosphate synthase"/>
    <property type="match status" value="1"/>
</dbReference>
<dbReference type="GO" id="GO:0045547">
    <property type="term" value="F:ditrans,polycis-polyprenyl diphosphate synthase [(2E,6E)-farnesyl diphosphate specific] activity"/>
    <property type="evidence" value="ECO:0007669"/>
    <property type="project" value="UniProtKB-EC"/>
</dbReference>
<keyword evidence="6" id="KW-0808">Transferase</keyword>
<evidence type="ECO:0000256" key="2">
    <source>
        <dbReference type="ARBA" id="ARBA00004586"/>
    </source>
</evidence>
<evidence type="ECO:0000256" key="8">
    <source>
        <dbReference type="ARBA" id="ARBA00022824"/>
    </source>
</evidence>
<evidence type="ECO:0000256" key="11">
    <source>
        <dbReference type="ARBA" id="ARBA00023136"/>
    </source>
</evidence>
<comment type="pathway">
    <text evidence="3">Protein modification; protein glycosylation.</text>
</comment>
<dbReference type="AlphaFoldDB" id="A0AAQ3M3I1"/>
<comment type="subcellular location">
    <subcellularLocation>
        <location evidence="2">Endoplasmic reticulum membrane</location>
    </subcellularLocation>
</comment>
<evidence type="ECO:0000313" key="16">
    <source>
        <dbReference type="Proteomes" id="UP001303373"/>
    </source>
</evidence>
<gene>
    <name evidence="15" type="ORF">R9X50_00338800</name>
</gene>
<keyword evidence="11 14" id="KW-0472">Membrane</keyword>
<dbReference type="PANTHER" id="PTHR21528:SF0">
    <property type="entry name" value="DEHYDRODOLICHYL DIPHOSPHATE SYNTHASE COMPLEX SUBUNIT NUS1"/>
    <property type="match status" value="1"/>
</dbReference>
<dbReference type="EMBL" id="CP138583">
    <property type="protein sequence ID" value="WPH00558.1"/>
    <property type="molecule type" value="Genomic_DNA"/>
</dbReference>
<organism evidence="15 16">
    <name type="scientific">Acrodontium crateriforme</name>
    <dbReference type="NCBI Taxonomy" id="150365"/>
    <lineage>
        <taxon>Eukaryota</taxon>
        <taxon>Fungi</taxon>
        <taxon>Dikarya</taxon>
        <taxon>Ascomycota</taxon>
        <taxon>Pezizomycotina</taxon>
        <taxon>Dothideomycetes</taxon>
        <taxon>Dothideomycetidae</taxon>
        <taxon>Mycosphaerellales</taxon>
        <taxon>Teratosphaeriaceae</taxon>
        <taxon>Acrodontium</taxon>
    </lineage>
</organism>
<comment type="similarity">
    <text evidence="4">Belongs to the UPP synthase family.</text>
</comment>
<evidence type="ECO:0000256" key="5">
    <source>
        <dbReference type="ARBA" id="ARBA00012596"/>
    </source>
</evidence>
<evidence type="ECO:0000256" key="10">
    <source>
        <dbReference type="ARBA" id="ARBA00022989"/>
    </source>
</evidence>
<keyword evidence="9" id="KW-0460">Magnesium</keyword>
<evidence type="ECO:0000256" key="4">
    <source>
        <dbReference type="ARBA" id="ARBA00005432"/>
    </source>
</evidence>
<dbReference type="Gene3D" id="3.40.1180.10">
    <property type="entry name" value="Decaprenyl diphosphate synthase-like"/>
    <property type="match status" value="1"/>
</dbReference>
<dbReference type="InterPro" id="IPR036424">
    <property type="entry name" value="UPP_synth-like_sf"/>
</dbReference>
<name>A0AAQ3M3I1_9PEZI</name>
<dbReference type="GO" id="GO:1904423">
    <property type="term" value="C:dehydrodolichyl diphosphate synthase complex"/>
    <property type="evidence" value="ECO:0007669"/>
    <property type="project" value="InterPro"/>
</dbReference>
<reference evidence="15 16" key="1">
    <citation type="submission" date="2023-11" db="EMBL/GenBank/DDBJ databases">
        <title>An acidophilic fungus is an integral part of prey digestion in a carnivorous sundew plant.</title>
        <authorList>
            <person name="Tsai I.J."/>
        </authorList>
    </citation>
    <scope>NUCLEOTIDE SEQUENCE [LARGE SCALE GENOMIC DNA]</scope>
    <source>
        <strain evidence="15">169a</strain>
    </source>
</reference>
<evidence type="ECO:0000256" key="1">
    <source>
        <dbReference type="ARBA" id="ARBA00001946"/>
    </source>
</evidence>
<dbReference type="InterPro" id="IPR038887">
    <property type="entry name" value="Nus1/NgBR"/>
</dbReference>
<evidence type="ECO:0000256" key="9">
    <source>
        <dbReference type="ARBA" id="ARBA00022842"/>
    </source>
</evidence>
<dbReference type="GO" id="GO:0005789">
    <property type="term" value="C:endoplasmic reticulum membrane"/>
    <property type="evidence" value="ECO:0007669"/>
    <property type="project" value="UniProtKB-SubCell"/>
</dbReference>